<evidence type="ECO:0000313" key="4">
    <source>
        <dbReference type="EMBL" id="SLN24519.1"/>
    </source>
</evidence>
<feature type="transmembrane region" description="Helical" evidence="1">
    <location>
        <begin position="352"/>
        <end position="371"/>
    </location>
</feature>
<dbReference type="Proteomes" id="UP000193827">
    <property type="component" value="Unassembled WGS sequence"/>
</dbReference>
<proteinExistence type="predicted"/>
<dbReference type="AlphaFoldDB" id="A0A1Y5RSN4"/>
<feature type="domain" description="Ice-binding protein C-terminal" evidence="3">
    <location>
        <begin position="351"/>
        <end position="375"/>
    </location>
</feature>
<keyword evidence="5" id="KW-1185">Reference proteome</keyword>
<keyword evidence="2" id="KW-0732">Signal</keyword>
<accession>A0A1Y5RSN4</accession>
<keyword evidence="1" id="KW-1133">Transmembrane helix</keyword>
<evidence type="ECO:0000313" key="5">
    <source>
        <dbReference type="Proteomes" id="UP000193827"/>
    </source>
</evidence>
<evidence type="ECO:0000256" key="1">
    <source>
        <dbReference type="SAM" id="Phobius"/>
    </source>
</evidence>
<evidence type="ECO:0000259" key="3">
    <source>
        <dbReference type="Pfam" id="PF07589"/>
    </source>
</evidence>
<reference evidence="4 5" key="1">
    <citation type="submission" date="2017-03" db="EMBL/GenBank/DDBJ databases">
        <authorList>
            <person name="Afonso C.L."/>
            <person name="Miller P.J."/>
            <person name="Scott M.A."/>
            <person name="Spackman E."/>
            <person name="Goraichik I."/>
            <person name="Dimitrov K.M."/>
            <person name="Suarez D.L."/>
            <person name="Swayne D.E."/>
        </authorList>
    </citation>
    <scope>NUCLEOTIDE SEQUENCE [LARGE SCALE GENOMIC DNA]</scope>
    <source>
        <strain evidence="4 5">CECT 8287</strain>
    </source>
</reference>
<feature type="chain" id="PRO_5012893140" description="Ice-binding protein C-terminal domain-containing protein" evidence="2">
    <location>
        <begin position="21"/>
        <end position="376"/>
    </location>
</feature>
<protein>
    <recommendedName>
        <fullName evidence="3">Ice-binding protein C-terminal domain-containing protein</fullName>
    </recommendedName>
</protein>
<organism evidence="4 5">
    <name type="scientific">Roseovarius litorisediminis</name>
    <dbReference type="NCBI Taxonomy" id="1312363"/>
    <lineage>
        <taxon>Bacteria</taxon>
        <taxon>Pseudomonadati</taxon>
        <taxon>Pseudomonadota</taxon>
        <taxon>Alphaproteobacteria</taxon>
        <taxon>Rhodobacterales</taxon>
        <taxon>Roseobacteraceae</taxon>
        <taxon>Roseovarius</taxon>
    </lineage>
</organism>
<name>A0A1Y5RSN4_9RHOB</name>
<dbReference type="NCBIfam" id="TIGR03370">
    <property type="entry name" value="VPLPA-CTERM"/>
    <property type="match status" value="1"/>
</dbReference>
<dbReference type="InterPro" id="IPR022472">
    <property type="entry name" value="VPLPA-CTERM"/>
</dbReference>
<dbReference type="Pfam" id="PF07589">
    <property type="entry name" value="PEP-CTERM"/>
    <property type="match status" value="1"/>
</dbReference>
<sequence>MKRLLTLFAVLALSATAASASHFRGGTLIPSVDANGLLTVTGESFWRKNSFGAINNITVTGPGGSVTDVRTNIVSDDAVTDSRRLSVVETFEAQLTRAGTYTISFSSCCWVGGVPNNTTTSSFGLQSVIVWDGQTATTPINFSLNNIQQEVSRLSAYSDNLGVTGPGPFTYDDTFLATGLGSNPAGYDIDSNGTITMPLSTTSAILDNTSNTGSGINEGADLAHSGQINSADGSSVQYVWVFDATNAAGNNSPDVDDVVINAVVGDNINTLITAIDPDGDPVTLSLTSFNGPGGAVGNGGFVDNGNDTGTFTWNSNGFAPGTYIAAILGSDGSLTDTGSIRINLTARTGGQVPLPATAYLMIASLGALGAMRRRKK</sequence>
<evidence type="ECO:0000256" key="2">
    <source>
        <dbReference type="SAM" id="SignalP"/>
    </source>
</evidence>
<keyword evidence="1" id="KW-0812">Transmembrane</keyword>
<gene>
    <name evidence="4" type="ORF">PEL8287_01121</name>
</gene>
<dbReference type="EMBL" id="FWFL01000002">
    <property type="protein sequence ID" value="SLN24519.1"/>
    <property type="molecule type" value="Genomic_DNA"/>
</dbReference>
<feature type="signal peptide" evidence="2">
    <location>
        <begin position="1"/>
        <end position="20"/>
    </location>
</feature>
<keyword evidence="1" id="KW-0472">Membrane</keyword>
<dbReference type="InterPro" id="IPR013424">
    <property type="entry name" value="Ice-binding_C"/>
</dbReference>
<dbReference type="RefSeq" id="WP_085891347.1">
    <property type="nucleotide sequence ID" value="NZ_FWFL01000002.1"/>
</dbReference>